<feature type="compositionally biased region" description="Basic and acidic residues" evidence="1">
    <location>
        <begin position="17"/>
        <end position="27"/>
    </location>
</feature>
<evidence type="ECO:0000259" key="2">
    <source>
        <dbReference type="PROSITE" id="PS51746"/>
    </source>
</evidence>
<dbReference type="PROSITE" id="PS51746">
    <property type="entry name" value="PPM_2"/>
    <property type="match status" value="1"/>
</dbReference>
<name>A0A317FG64_9PROT</name>
<sequence length="249" mass="26156">MTAASRTRFRSAGRTDPGARRAHNEDSFVERPEAGLWAVADGAGGHHAGEVASGMIRDALATVPDDLPAGRVLDEVQERLAKVHAALRQAGARQGSGMIASTVVVLVVRGGHFACLWSGDSRLYRLRDGALQQLTRDHSLVQELVDAGMVRPDEAENHPRANVITRAIGAGDDGPELERTSDRVLPGDRFLLCTDGLTKSLPSGEIAALLATPDATEAPERLVAAALARQASDNVTAVVVEAGAEDPPG</sequence>
<gene>
    <name evidence="3" type="ORF">DFH01_01855</name>
</gene>
<dbReference type="EMBL" id="QGNA01000001">
    <property type="protein sequence ID" value="PWS38074.1"/>
    <property type="molecule type" value="Genomic_DNA"/>
</dbReference>
<evidence type="ECO:0000313" key="4">
    <source>
        <dbReference type="Proteomes" id="UP000245765"/>
    </source>
</evidence>
<evidence type="ECO:0000313" key="3">
    <source>
        <dbReference type="EMBL" id="PWS38074.1"/>
    </source>
</evidence>
<dbReference type="PANTHER" id="PTHR47992">
    <property type="entry name" value="PROTEIN PHOSPHATASE"/>
    <property type="match status" value="1"/>
</dbReference>
<reference evidence="4" key="1">
    <citation type="submission" date="2018-05" db="EMBL/GenBank/DDBJ databases">
        <authorList>
            <person name="Du Z."/>
            <person name="Wang X."/>
        </authorList>
    </citation>
    <scope>NUCLEOTIDE SEQUENCE [LARGE SCALE GENOMIC DNA]</scope>
    <source>
        <strain evidence="4">CQN31</strain>
    </source>
</reference>
<dbReference type="GO" id="GO:0004722">
    <property type="term" value="F:protein serine/threonine phosphatase activity"/>
    <property type="evidence" value="ECO:0007669"/>
    <property type="project" value="InterPro"/>
</dbReference>
<protein>
    <submittedName>
        <fullName evidence="3">Serine/threonine-protein phosphatase</fullName>
    </submittedName>
</protein>
<dbReference type="InterPro" id="IPR001932">
    <property type="entry name" value="PPM-type_phosphatase-like_dom"/>
</dbReference>
<dbReference type="InterPro" id="IPR036457">
    <property type="entry name" value="PPM-type-like_dom_sf"/>
</dbReference>
<dbReference type="AlphaFoldDB" id="A0A317FG64"/>
<keyword evidence="4" id="KW-1185">Reference proteome</keyword>
<dbReference type="OrthoDB" id="9801841at2"/>
<evidence type="ECO:0000256" key="1">
    <source>
        <dbReference type="SAM" id="MobiDB-lite"/>
    </source>
</evidence>
<dbReference type="SMART" id="SM00331">
    <property type="entry name" value="PP2C_SIG"/>
    <property type="match status" value="1"/>
</dbReference>
<organism evidence="3 4">
    <name type="scientific">Falsiroseomonas bella</name>
    <dbReference type="NCBI Taxonomy" id="2184016"/>
    <lineage>
        <taxon>Bacteria</taxon>
        <taxon>Pseudomonadati</taxon>
        <taxon>Pseudomonadota</taxon>
        <taxon>Alphaproteobacteria</taxon>
        <taxon>Acetobacterales</taxon>
        <taxon>Roseomonadaceae</taxon>
        <taxon>Falsiroseomonas</taxon>
    </lineage>
</organism>
<dbReference type="RefSeq" id="WP_109868696.1">
    <property type="nucleotide sequence ID" value="NZ_QGNA01000001.1"/>
</dbReference>
<dbReference type="CDD" id="cd00143">
    <property type="entry name" value="PP2Cc"/>
    <property type="match status" value="1"/>
</dbReference>
<feature type="region of interest" description="Disordered" evidence="1">
    <location>
        <begin position="1"/>
        <end position="27"/>
    </location>
</feature>
<dbReference type="SMART" id="SM00332">
    <property type="entry name" value="PP2Cc"/>
    <property type="match status" value="1"/>
</dbReference>
<dbReference type="Gene3D" id="3.60.40.10">
    <property type="entry name" value="PPM-type phosphatase domain"/>
    <property type="match status" value="1"/>
</dbReference>
<proteinExistence type="predicted"/>
<dbReference type="SUPFAM" id="SSF81606">
    <property type="entry name" value="PP2C-like"/>
    <property type="match status" value="1"/>
</dbReference>
<accession>A0A317FG64</accession>
<dbReference type="Proteomes" id="UP000245765">
    <property type="component" value="Unassembled WGS sequence"/>
</dbReference>
<dbReference type="Pfam" id="PF13672">
    <property type="entry name" value="PP2C_2"/>
    <property type="match status" value="1"/>
</dbReference>
<dbReference type="InterPro" id="IPR015655">
    <property type="entry name" value="PP2C"/>
</dbReference>
<feature type="domain" description="PPM-type phosphatase" evidence="2">
    <location>
        <begin position="10"/>
        <end position="242"/>
    </location>
</feature>
<comment type="caution">
    <text evidence="3">The sequence shown here is derived from an EMBL/GenBank/DDBJ whole genome shotgun (WGS) entry which is preliminary data.</text>
</comment>